<evidence type="ECO:0000313" key="28">
    <source>
        <dbReference type="EMBL" id="TWH19579.1"/>
    </source>
</evidence>
<evidence type="ECO:0000256" key="20">
    <source>
        <dbReference type="ARBA" id="ARBA00044919"/>
    </source>
</evidence>
<reference evidence="28 29" key="1">
    <citation type="submission" date="2019-07" db="EMBL/GenBank/DDBJ databases">
        <title>R&amp;d 2014.</title>
        <authorList>
            <person name="Klenk H.-P."/>
        </authorList>
    </citation>
    <scope>NUCLEOTIDE SEQUENCE [LARGE SCALE GENOMIC DNA]</scope>
    <source>
        <strain evidence="28 29">DSM 43194</strain>
    </source>
</reference>
<evidence type="ECO:0000256" key="25">
    <source>
        <dbReference type="ARBA" id="ARBA00046376"/>
    </source>
</evidence>
<comment type="catalytic activity">
    <reaction evidence="11">
        <text>L-alpha-aminoacyl-L-arginine(out) = L-alpha-aminoacyl-L-arginine(in)</text>
        <dbReference type="Rhea" id="RHEA:79367"/>
        <dbReference type="ChEBI" id="CHEBI:229968"/>
    </reaction>
</comment>
<dbReference type="PROSITE" id="PS50850">
    <property type="entry name" value="MFS"/>
    <property type="match status" value="1"/>
</dbReference>
<comment type="catalytic activity">
    <reaction evidence="12">
        <text>L-alpha-aminoacyl-L-histidine(out) = L-alpha-aminoacyl-L-histidine(in)</text>
        <dbReference type="Rhea" id="RHEA:79375"/>
        <dbReference type="ChEBI" id="CHEBI:229967"/>
    </reaction>
</comment>
<evidence type="ECO:0000256" key="2">
    <source>
        <dbReference type="ARBA" id="ARBA00004651"/>
    </source>
</evidence>
<comment type="catalytic activity">
    <reaction evidence="16">
        <text>L-arginyl-L-alpha-amino acid(out) = L-arginyl-L-alpha-amino acid(in)</text>
        <dbReference type="Rhea" id="RHEA:79371"/>
        <dbReference type="ChEBI" id="CHEBI:84315"/>
    </reaction>
</comment>
<evidence type="ECO:0000256" key="26">
    <source>
        <dbReference type="SAM" id="Phobius"/>
    </source>
</evidence>
<gene>
    <name evidence="28" type="ORF">JD82_01407</name>
</gene>
<comment type="similarity">
    <text evidence="3">Belongs to the major facilitator superfamily.</text>
</comment>
<evidence type="ECO:0000256" key="11">
    <source>
        <dbReference type="ARBA" id="ARBA00044881"/>
    </source>
</evidence>
<keyword evidence="6 26" id="KW-1133">Transmembrane helix</keyword>
<feature type="transmembrane region" description="Helical" evidence="26">
    <location>
        <begin position="302"/>
        <end position="319"/>
    </location>
</feature>
<organism evidence="28 29">
    <name type="scientific">Prauserella rugosa</name>
    <dbReference type="NCBI Taxonomy" id="43354"/>
    <lineage>
        <taxon>Bacteria</taxon>
        <taxon>Bacillati</taxon>
        <taxon>Actinomycetota</taxon>
        <taxon>Actinomycetes</taxon>
        <taxon>Pseudonocardiales</taxon>
        <taxon>Pseudonocardiaceae</taxon>
        <taxon>Prauserella</taxon>
    </lineage>
</organism>
<comment type="catalytic activity">
    <reaction evidence="10">
        <text>L-histidyl-glycine(out) = L-histidyl-glycine(in)</text>
        <dbReference type="Rhea" id="RHEA:79395"/>
        <dbReference type="ChEBI" id="CHEBI:229957"/>
    </reaction>
</comment>
<evidence type="ECO:0000256" key="8">
    <source>
        <dbReference type="ARBA" id="ARBA00023228"/>
    </source>
</evidence>
<feature type="transmembrane region" description="Helical" evidence="26">
    <location>
        <begin position="361"/>
        <end position="384"/>
    </location>
</feature>
<feature type="transmembrane region" description="Helical" evidence="26">
    <location>
        <begin position="147"/>
        <end position="172"/>
    </location>
</feature>
<keyword evidence="4" id="KW-0813">Transport</keyword>
<dbReference type="Gene3D" id="1.20.1250.20">
    <property type="entry name" value="MFS general substrate transporter like domains"/>
    <property type="match status" value="2"/>
</dbReference>
<keyword evidence="5 26" id="KW-0812">Transmembrane</keyword>
<evidence type="ECO:0000256" key="16">
    <source>
        <dbReference type="ARBA" id="ARBA00044899"/>
    </source>
</evidence>
<feature type="transmembrane region" description="Helical" evidence="26">
    <location>
        <begin position="271"/>
        <end position="290"/>
    </location>
</feature>
<dbReference type="Proteomes" id="UP000317303">
    <property type="component" value="Unassembled WGS sequence"/>
</dbReference>
<comment type="catalytic activity">
    <reaction evidence="9">
        <text>L-lysyl-L-alanine(out) = L-lysyl-L-alanine(in)</text>
        <dbReference type="Rhea" id="RHEA:79399"/>
        <dbReference type="ChEBI" id="CHEBI:229954"/>
    </reaction>
</comment>
<protein>
    <recommendedName>
        <fullName evidence="22">Lysosomal dipeptide transporter MFSD1</fullName>
    </recommendedName>
    <alternativeName>
        <fullName evidence="23">Major facilitator superfamily domain-containing protein 1</fullName>
    </alternativeName>
</protein>
<comment type="catalytic activity">
    <reaction evidence="19">
        <text>L-histidyl-L-alpha-amino acid(out) = L-histidyl-L-alpha-amino acid(in)</text>
        <dbReference type="Rhea" id="RHEA:79379"/>
        <dbReference type="ChEBI" id="CHEBI:229964"/>
    </reaction>
</comment>
<evidence type="ECO:0000256" key="18">
    <source>
        <dbReference type="ARBA" id="ARBA00044903"/>
    </source>
</evidence>
<evidence type="ECO:0000256" key="5">
    <source>
        <dbReference type="ARBA" id="ARBA00022692"/>
    </source>
</evidence>
<dbReference type="AlphaFoldDB" id="A0A660CDK6"/>
<evidence type="ECO:0000256" key="17">
    <source>
        <dbReference type="ARBA" id="ARBA00044900"/>
    </source>
</evidence>
<evidence type="ECO:0000256" key="21">
    <source>
        <dbReference type="ARBA" id="ARBA00044924"/>
    </source>
</evidence>
<evidence type="ECO:0000259" key="27">
    <source>
        <dbReference type="PROSITE" id="PS50850"/>
    </source>
</evidence>
<dbReference type="GO" id="GO:0005765">
    <property type="term" value="C:lysosomal membrane"/>
    <property type="evidence" value="ECO:0007669"/>
    <property type="project" value="UniProtKB-SubCell"/>
</dbReference>
<evidence type="ECO:0000256" key="13">
    <source>
        <dbReference type="ARBA" id="ARBA00044891"/>
    </source>
</evidence>
<feature type="transmembrane region" description="Helical" evidence="26">
    <location>
        <begin position="55"/>
        <end position="75"/>
    </location>
</feature>
<dbReference type="InterPro" id="IPR011701">
    <property type="entry name" value="MFS"/>
</dbReference>
<evidence type="ECO:0000256" key="12">
    <source>
        <dbReference type="ARBA" id="ARBA00044884"/>
    </source>
</evidence>
<sequence length="449" mass="47129">MQASRPGKAPANAPLNASAPARAWVVWGAGAFVYLLAVFHRASFGVAGLSAAERFGVGAAALGTFTVLQVAVYAAMQIPTGMLVDRFGSRSVLIGAVLMLGSGQVLLALVDSYALGLIARAILGVGDALAFVSVLRLAANHFPGRQYVLVTAFTGSLGFLGNLGATLPLALLLDGVGWTPAFFGVGIATLGYLVVVLAAVRDTSEQRTARSAAQPLAEVAGELRGAWRVPATRLGFWTHFSMPFSLNVMTLLWGVPYMVEQLGYADTTASSLLMVFVLGAMISSPLAGGYFSRRPDLRMPIVLGYGLLLTCTWAALLSWPGQVPIAMLVPAFVVMSLGAPVSTVGFALVRDYNPLPRVGTATGAVNVGGFCATTTASLLVGVLVELTGDYRIALLAVIAVLLFGIWRVLVWFRRARAAVLAAQDRGEDVPVRIRRKAWDLASAPGAVLR</sequence>
<feature type="transmembrane region" description="Helical" evidence="26">
    <location>
        <begin position="21"/>
        <end position="43"/>
    </location>
</feature>
<comment type="catalytic activity">
    <reaction evidence="17">
        <text>L-lysyl-L-lysine(out) = L-lysyl-L-lysine(in)</text>
        <dbReference type="Rhea" id="RHEA:79403"/>
        <dbReference type="ChEBI" id="CHEBI:229956"/>
    </reaction>
</comment>
<evidence type="ECO:0000256" key="3">
    <source>
        <dbReference type="ARBA" id="ARBA00008335"/>
    </source>
</evidence>
<comment type="catalytic activity">
    <reaction evidence="14">
        <text>L-alpha-aminoacyl-L-lysine(out) = L-alpha-aminoacyl-L-lysine(in)</text>
        <dbReference type="Rhea" id="RHEA:79383"/>
        <dbReference type="ChEBI" id="CHEBI:229966"/>
    </reaction>
</comment>
<keyword evidence="29" id="KW-1185">Reference proteome</keyword>
<comment type="catalytic activity">
    <reaction evidence="15">
        <text>L-aspartyl-L-lysine(out) = L-aspartyl-L-lysine(in)</text>
        <dbReference type="Rhea" id="RHEA:79411"/>
        <dbReference type="ChEBI" id="CHEBI:229953"/>
    </reaction>
</comment>
<evidence type="ECO:0000256" key="15">
    <source>
        <dbReference type="ARBA" id="ARBA00044898"/>
    </source>
</evidence>
<evidence type="ECO:0000256" key="7">
    <source>
        <dbReference type="ARBA" id="ARBA00023136"/>
    </source>
</evidence>
<dbReference type="CDD" id="cd06174">
    <property type="entry name" value="MFS"/>
    <property type="match status" value="1"/>
</dbReference>
<dbReference type="InterPro" id="IPR052187">
    <property type="entry name" value="MFSD1"/>
</dbReference>
<dbReference type="Pfam" id="PF07690">
    <property type="entry name" value="MFS_1"/>
    <property type="match status" value="1"/>
</dbReference>
<comment type="function">
    <text evidence="24">Lysosomal dipeptide uniporter that selectively exports lysine, arginine or histidine-containing dipeptides with a net positive charge from the lysosome lumen into the cytosol. Could play a role in a specific type of protein O-glycosylation indirectly regulating macrophages migration and tissue invasion. Also essential for liver homeostasis.</text>
</comment>
<evidence type="ECO:0000256" key="9">
    <source>
        <dbReference type="ARBA" id="ARBA00044876"/>
    </source>
</evidence>
<comment type="subunit">
    <text evidence="25">Homodimer. Interacts with lysosomal protein GLMP (via lumenal domain); the interaction starts while both proteins are still in the endoplasmic reticulum and is required for stabilization of MFSD1 in lysosomes but has no direct effect on its targeting to lysosomes or transporter activity.</text>
</comment>
<comment type="catalytic activity">
    <reaction evidence="18">
        <text>L-arginyl-glycine(out) = L-arginyl-glycine(in)</text>
        <dbReference type="Rhea" id="RHEA:79391"/>
        <dbReference type="ChEBI" id="CHEBI:229955"/>
    </reaction>
</comment>
<dbReference type="InterPro" id="IPR020846">
    <property type="entry name" value="MFS_dom"/>
</dbReference>
<name>A0A660CDK6_9PSEU</name>
<accession>A0A660CDK6</accession>
<dbReference type="EMBL" id="VLJV01000001">
    <property type="protein sequence ID" value="TWH19579.1"/>
    <property type="molecule type" value="Genomic_DNA"/>
</dbReference>
<dbReference type="GO" id="GO:0022857">
    <property type="term" value="F:transmembrane transporter activity"/>
    <property type="evidence" value="ECO:0007669"/>
    <property type="project" value="InterPro"/>
</dbReference>
<dbReference type="InterPro" id="IPR036259">
    <property type="entry name" value="MFS_trans_sf"/>
</dbReference>
<comment type="catalytic activity">
    <reaction evidence="13">
        <text>L-lysyl-L-alpha-amino acid(out) = L-lysyl-L-alpha-amino acid(in)</text>
        <dbReference type="Rhea" id="RHEA:79387"/>
        <dbReference type="ChEBI" id="CHEBI:229965"/>
    </reaction>
</comment>
<evidence type="ECO:0000256" key="4">
    <source>
        <dbReference type="ARBA" id="ARBA00022448"/>
    </source>
</evidence>
<evidence type="ECO:0000256" key="19">
    <source>
        <dbReference type="ARBA" id="ARBA00044912"/>
    </source>
</evidence>
<evidence type="ECO:0000313" key="29">
    <source>
        <dbReference type="Proteomes" id="UP000317303"/>
    </source>
</evidence>
<dbReference type="GO" id="GO:0005886">
    <property type="term" value="C:plasma membrane"/>
    <property type="evidence" value="ECO:0007669"/>
    <property type="project" value="UniProtKB-SubCell"/>
</dbReference>
<dbReference type="PANTHER" id="PTHR23512:SF3">
    <property type="entry name" value="MAJOR FACILITATOR SUPERFAMILY DOMAIN-CONTAINING PROTEIN 1"/>
    <property type="match status" value="1"/>
</dbReference>
<evidence type="ECO:0000256" key="6">
    <source>
        <dbReference type="ARBA" id="ARBA00022989"/>
    </source>
</evidence>
<feature type="transmembrane region" description="Helical" evidence="26">
    <location>
        <begin position="178"/>
        <end position="200"/>
    </location>
</feature>
<proteinExistence type="inferred from homology"/>
<feature type="transmembrane region" description="Helical" evidence="26">
    <location>
        <begin position="390"/>
        <end position="410"/>
    </location>
</feature>
<comment type="caution">
    <text evidence="28">The sequence shown here is derived from an EMBL/GenBank/DDBJ whole genome shotgun (WGS) entry which is preliminary data.</text>
</comment>
<feature type="transmembrane region" description="Helical" evidence="26">
    <location>
        <begin position="234"/>
        <end position="259"/>
    </location>
</feature>
<keyword evidence="8" id="KW-0458">Lysosome</keyword>
<evidence type="ECO:0000256" key="14">
    <source>
        <dbReference type="ARBA" id="ARBA00044893"/>
    </source>
</evidence>
<evidence type="ECO:0000256" key="24">
    <source>
        <dbReference type="ARBA" id="ARBA00045709"/>
    </source>
</evidence>
<evidence type="ECO:0000256" key="22">
    <source>
        <dbReference type="ARBA" id="ARBA00044985"/>
    </source>
</evidence>
<feature type="transmembrane region" description="Helical" evidence="26">
    <location>
        <begin position="87"/>
        <end position="107"/>
    </location>
</feature>
<evidence type="ECO:0000256" key="23">
    <source>
        <dbReference type="ARBA" id="ARBA00045018"/>
    </source>
</evidence>
<feature type="transmembrane region" description="Helical" evidence="26">
    <location>
        <begin position="113"/>
        <end position="135"/>
    </location>
</feature>
<feature type="domain" description="Major facilitator superfamily (MFS) profile" evidence="27">
    <location>
        <begin position="26"/>
        <end position="416"/>
    </location>
</feature>
<dbReference type="SUPFAM" id="SSF103473">
    <property type="entry name" value="MFS general substrate transporter"/>
    <property type="match status" value="1"/>
</dbReference>
<evidence type="ECO:0000256" key="10">
    <source>
        <dbReference type="ARBA" id="ARBA00044878"/>
    </source>
</evidence>
<dbReference type="PANTHER" id="PTHR23512">
    <property type="entry name" value="MAJOR FACILITATOR SUPERFAMILY DOMAIN-CONTAINING PROTEIN 1"/>
    <property type="match status" value="1"/>
</dbReference>
<keyword evidence="7 26" id="KW-0472">Membrane</keyword>
<comment type="catalytic activity">
    <reaction evidence="21">
        <text>L-lysyl-glycine(out) = L-lysyl-glycine(in)</text>
        <dbReference type="Rhea" id="RHEA:79407"/>
        <dbReference type="ChEBI" id="CHEBI:191202"/>
    </reaction>
</comment>
<comment type="catalytic activity">
    <reaction evidence="20">
        <text>L-alanyl-L-lysine(out) = L-alanyl-L-lysine(in)</text>
        <dbReference type="Rhea" id="RHEA:79415"/>
        <dbReference type="ChEBI" id="CHEBI:192470"/>
    </reaction>
</comment>
<dbReference type="RefSeq" id="WP_084705629.1">
    <property type="nucleotide sequence ID" value="NZ_JOIJ01000002.1"/>
</dbReference>
<comment type="subcellular location">
    <subcellularLocation>
        <location evidence="2">Cell membrane</location>
        <topology evidence="2">Multi-pass membrane protein</topology>
    </subcellularLocation>
    <subcellularLocation>
        <location evidence="1">Lysosome membrane</location>
        <topology evidence="1">Multi-pass membrane protein</topology>
    </subcellularLocation>
</comment>
<feature type="transmembrane region" description="Helical" evidence="26">
    <location>
        <begin position="325"/>
        <end position="349"/>
    </location>
</feature>
<evidence type="ECO:0000256" key="1">
    <source>
        <dbReference type="ARBA" id="ARBA00004155"/>
    </source>
</evidence>